<name>A0A1F8EI57_9BACT</name>
<evidence type="ECO:0000259" key="1">
    <source>
        <dbReference type="Pfam" id="PF20803"/>
    </source>
</evidence>
<dbReference type="InterPro" id="IPR036388">
    <property type="entry name" value="WH-like_DNA-bd_sf"/>
</dbReference>
<feature type="domain" description="Transcriptional repressor PaaX-like central Cas2-like" evidence="1">
    <location>
        <begin position="111"/>
        <end position="184"/>
    </location>
</feature>
<evidence type="ECO:0000313" key="3">
    <source>
        <dbReference type="Proteomes" id="UP000177594"/>
    </source>
</evidence>
<dbReference type="EMBL" id="MGIZ01000011">
    <property type="protein sequence ID" value="OGM99725.1"/>
    <property type="molecule type" value="Genomic_DNA"/>
</dbReference>
<dbReference type="PANTHER" id="PTHR30319">
    <property type="entry name" value="PHENYLACETIC ACID REGULATOR-RELATED TRANSCRIPTIONAL REPRESSOR"/>
    <property type="match status" value="1"/>
</dbReference>
<accession>A0A1F8EI57</accession>
<reference evidence="2 3" key="1">
    <citation type="journal article" date="2016" name="Nat. Commun.">
        <title>Thousands of microbial genomes shed light on interconnected biogeochemical processes in an aquifer system.</title>
        <authorList>
            <person name="Anantharaman K."/>
            <person name="Brown C.T."/>
            <person name="Hug L.A."/>
            <person name="Sharon I."/>
            <person name="Castelle C.J."/>
            <person name="Probst A.J."/>
            <person name="Thomas B.C."/>
            <person name="Singh A."/>
            <person name="Wilkins M.J."/>
            <person name="Karaoz U."/>
            <person name="Brodie E.L."/>
            <person name="Williams K.H."/>
            <person name="Hubbard S.S."/>
            <person name="Banfield J.F."/>
        </authorList>
    </citation>
    <scope>NUCLEOTIDE SEQUENCE [LARGE SCALE GENOMIC DNA]</scope>
</reference>
<dbReference type="AlphaFoldDB" id="A0A1F8EI57"/>
<dbReference type="Gene3D" id="1.10.10.10">
    <property type="entry name" value="Winged helix-like DNA-binding domain superfamily/Winged helix DNA-binding domain"/>
    <property type="match status" value="1"/>
</dbReference>
<protein>
    <recommendedName>
        <fullName evidence="1">Transcriptional repressor PaaX-like central Cas2-like domain-containing protein</fullName>
    </recommendedName>
</protein>
<dbReference type="Pfam" id="PF20803">
    <property type="entry name" value="PaaX_M"/>
    <property type="match status" value="1"/>
</dbReference>
<gene>
    <name evidence="2" type="ORF">A2817_02575</name>
</gene>
<evidence type="ECO:0000313" key="2">
    <source>
        <dbReference type="EMBL" id="OGM99725.1"/>
    </source>
</evidence>
<organism evidence="2 3">
    <name type="scientific">Candidatus Yanofskybacteria bacterium RIFCSPHIGHO2_01_FULL_39_8b</name>
    <dbReference type="NCBI Taxonomy" id="1802659"/>
    <lineage>
        <taxon>Bacteria</taxon>
        <taxon>Candidatus Yanofskyibacteriota</taxon>
    </lineage>
</organism>
<dbReference type="InterPro" id="IPR048846">
    <property type="entry name" value="PaaX-like_central"/>
</dbReference>
<sequence>MKKMVKSKLAEHKQKLSFYKKSLPIAKAILAVLWETGNITVKSFFPPQYAKKYGYSNLYKNRYYNSLHYLKRKGLVKKAENGIYCLTEEGEKEAFFAYLNGESSIYKPKDQKWDKKWRIIFFDIPEKKRHYRDYLRTLIRTVGFKEFQKSIWIYPYPVPKFLKDLLFEEEIKQYTRFITTYEIEYDKDLRKLFDL</sequence>
<dbReference type="Gene3D" id="3.30.70.2650">
    <property type="match status" value="1"/>
</dbReference>
<proteinExistence type="predicted"/>
<comment type="caution">
    <text evidence="2">The sequence shown here is derived from an EMBL/GenBank/DDBJ whole genome shotgun (WGS) entry which is preliminary data.</text>
</comment>
<dbReference type="GO" id="GO:0006351">
    <property type="term" value="P:DNA-templated transcription"/>
    <property type="evidence" value="ECO:0007669"/>
    <property type="project" value="TreeGrafter"/>
</dbReference>
<dbReference type="Proteomes" id="UP000177594">
    <property type="component" value="Unassembled WGS sequence"/>
</dbReference>
<dbReference type="PANTHER" id="PTHR30319:SF1">
    <property type="entry name" value="TRANSCRIPTIONAL REPRESSOR PAAX"/>
    <property type="match status" value="1"/>
</dbReference>